<evidence type="ECO:0000256" key="1">
    <source>
        <dbReference type="SAM" id="Phobius"/>
    </source>
</evidence>
<evidence type="ECO:0000313" key="3">
    <source>
        <dbReference type="Proteomes" id="UP000769617"/>
    </source>
</evidence>
<keyword evidence="1" id="KW-0812">Transmembrane</keyword>
<reference evidence="2 3" key="1">
    <citation type="submission" date="2021-07" db="EMBL/GenBank/DDBJ databases">
        <authorList>
            <person name="So Y."/>
        </authorList>
    </citation>
    <scope>NUCLEOTIDE SEQUENCE [LARGE SCALE GENOMIC DNA]</scope>
    <source>
        <strain evidence="2 3">Y3S6</strain>
    </source>
</reference>
<proteinExistence type="predicted"/>
<keyword evidence="3" id="KW-1185">Reference proteome</keyword>
<dbReference type="Proteomes" id="UP000769617">
    <property type="component" value="Unassembled WGS sequence"/>
</dbReference>
<comment type="caution">
    <text evidence="2">The sequence shown here is derived from an EMBL/GenBank/DDBJ whole genome shotgun (WGS) entry which is preliminary data.</text>
</comment>
<accession>A0ABS6ZPT5</accession>
<evidence type="ECO:0000313" key="2">
    <source>
        <dbReference type="EMBL" id="MBW6391808.1"/>
    </source>
</evidence>
<keyword evidence="1" id="KW-0472">Membrane</keyword>
<protein>
    <submittedName>
        <fullName evidence="2">Uncharacterized protein</fullName>
    </submittedName>
</protein>
<feature type="transmembrane region" description="Helical" evidence="1">
    <location>
        <begin position="51"/>
        <end position="70"/>
    </location>
</feature>
<dbReference type="EMBL" id="JAHYCA010000004">
    <property type="protein sequence ID" value="MBW6391808.1"/>
    <property type="molecule type" value="Genomic_DNA"/>
</dbReference>
<keyword evidence="1" id="KW-1133">Transmembrane helix</keyword>
<feature type="transmembrane region" description="Helical" evidence="1">
    <location>
        <begin position="21"/>
        <end position="45"/>
    </location>
</feature>
<organism evidence="2 3">
    <name type="scientific">Billgrantia antri</name>
    <dbReference type="NCBI Taxonomy" id="2846777"/>
    <lineage>
        <taxon>Bacteria</taxon>
        <taxon>Pseudomonadati</taxon>
        <taxon>Pseudomonadota</taxon>
        <taxon>Gammaproteobacteria</taxon>
        <taxon>Oceanospirillales</taxon>
        <taxon>Halomonadaceae</taxon>
        <taxon>Billgrantia</taxon>
    </lineage>
</organism>
<sequence>MNHTPFLCLYDGRKSQRIVGFLLYVVTMLGILGYALGTLPLPIWLILAPSVFWSVWYVGSILVRIIGWFTRRAR</sequence>
<dbReference type="RefSeq" id="WP_219792284.1">
    <property type="nucleotide sequence ID" value="NZ_JAHYCA010000004.1"/>
</dbReference>
<gene>
    <name evidence="2" type="ORF">KPL81_11650</name>
</gene>
<name>A0ABS6ZPT5_9GAMM</name>